<dbReference type="SUPFAM" id="SSF52490">
    <property type="entry name" value="Tubulin nucleotide-binding domain-like"/>
    <property type="match status" value="1"/>
</dbReference>
<dbReference type="Pfam" id="PF02493">
    <property type="entry name" value="MORN"/>
    <property type="match status" value="3"/>
</dbReference>
<dbReference type="InterPro" id="IPR036525">
    <property type="entry name" value="Tubulin/FtsZ_GTPase_sf"/>
</dbReference>
<dbReference type="Proteomes" id="UP001345219">
    <property type="component" value="Chromosome 14"/>
</dbReference>
<accession>A0AAN7QX52</accession>
<proteinExistence type="predicted"/>
<dbReference type="SUPFAM" id="SSF82185">
    <property type="entry name" value="Histone H3 K4-specific methyltransferase SET7/9 N-terminal domain"/>
    <property type="match status" value="1"/>
</dbReference>
<name>A0AAN7QX52_9MYRT</name>
<dbReference type="AlphaFoldDB" id="A0AAN7QX52"/>
<dbReference type="EMBL" id="JAXIOK010000002">
    <property type="protein sequence ID" value="KAK4778368.1"/>
    <property type="molecule type" value="Genomic_DNA"/>
</dbReference>
<organism evidence="2 3">
    <name type="scientific">Trapa incisa</name>
    <dbReference type="NCBI Taxonomy" id="236973"/>
    <lineage>
        <taxon>Eukaryota</taxon>
        <taxon>Viridiplantae</taxon>
        <taxon>Streptophyta</taxon>
        <taxon>Embryophyta</taxon>
        <taxon>Tracheophyta</taxon>
        <taxon>Spermatophyta</taxon>
        <taxon>Magnoliopsida</taxon>
        <taxon>eudicotyledons</taxon>
        <taxon>Gunneridae</taxon>
        <taxon>Pentapetalae</taxon>
        <taxon>rosids</taxon>
        <taxon>malvids</taxon>
        <taxon>Myrtales</taxon>
        <taxon>Lythraceae</taxon>
        <taxon>Trapa</taxon>
    </lineage>
</organism>
<evidence type="ECO:0008006" key="4">
    <source>
        <dbReference type="Google" id="ProtNLM"/>
    </source>
</evidence>
<dbReference type="SMART" id="SM00698">
    <property type="entry name" value="MORN"/>
    <property type="match status" value="2"/>
</dbReference>
<evidence type="ECO:0000256" key="1">
    <source>
        <dbReference type="ARBA" id="ARBA00022737"/>
    </source>
</evidence>
<reference evidence="2 3" key="1">
    <citation type="journal article" date="2023" name="Hortic Res">
        <title>Pangenome of water caltrop reveals structural variations and asymmetric subgenome divergence after allopolyploidization.</title>
        <authorList>
            <person name="Zhang X."/>
            <person name="Chen Y."/>
            <person name="Wang L."/>
            <person name="Yuan Y."/>
            <person name="Fang M."/>
            <person name="Shi L."/>
            <person name="Lu R."/>
            <person name="Comes H.P."/>
            <person name="Ma Y."/>
            <person name="Chen Y."/>
            <person name="Huang G."/>
            <person name="Zhou Y."/>
            <person name="Zheng Z."/>
            <person name="Qiu Y."/>
        </authorList>
    </citation>
    <scope>NUCLEOTIDE SEQUENCE [LARGE SCALE GENOMIC DNA]</scope>
    <source>
        <tissue evidence="2">Roots</tissue>
    </source>
</reference>
<dbReference type="Gene3D" id="3.40.50.1440">
    <property type="entry name" value="Tubulin/FtsZ, GTPase domain"/>
    <property type="match status" value="1"/>
</dbReference>
<sequence length="807" mass="89406">MEWFSSGDKLRQRGSAASACISMALSGLTASSRPSSLPLSSRLPCPPSPSPALLFLSSRGLSGVCRASITYNGDLKTRPLLLARAASADAHQYEEDFGGSVSQFIDVIAIGSRKDAVLDFCVDSPFSSKKYLRFWSFTTNSAKVYLQQRLLNKDVSTLRKIEAIPYLQSHSKATVLVASAGYGLDDSKAIDILKSVRYVNGYATAIILRPFSFEGQRRKNEVNNLVGTLLEHTHCCIDINTDVLLEKDVVTLDEALKTANNAVLLAINAISVLTSDYSEAYLAVPQRKMRKLTIAEVFQVLQCYKEANIGFGSGYNIRTSIGKAIFQCPFLSYGIKDLNGVLLCILASSEVNESINSHTFLDNFRQITGYEGEVILYIVDEPNFEANLLVTTVVALGSIESLTPQKSNLLSRLAQHFPFLFNFLRKERQINSIQSKDSLGNANLEDMHSGDTGKNDEHADVALVGKCESFDINHGQMLAFSQRNLTEVTLSSQDERINEGQWMSDIESTSFGAPEAPAFQREPLHTWDFGPGYVDAQEWAKERTKNAAASSTLNNLSIFHLPVGVRPLGESKEFMSISNVNNNLVKEEMVNNVKASIHADSSMPSWSGLTDVSFGAMKDVYNAASTVLKRKEADVPKKQGILSVRAASMLEAERDSPKKWNPIVEMQYRGGFYKGRCQGGLPEGKGHLALGDGSRYDGMWRYGKRSGAGTFYFSNGDVFQGSWRDDVMHGKGWFYFHTGDRWFANFWKGKANGEGRFYTKSGEVLFGQFKDGWRHGQFLSIKVDGRRHVEIWDEGVLISSEQLDSDM</sequence>
<keyword evidence="1" id="KW-0677">Repeat</keyword>
<dbReference type="GO" id="GO:0010020">
    <property type="term" value="P:chloroplast fission"/>
    <property type="evidence" value="ECO:0007669"/>
    <property type="project" value="TreeGrafter"/>
</dbReference>
<evidence type="ECO:0000313" key="2">
    <source>
        <dbReference type="EMBL" id="KAK4778368.1"/>
    </source>
</evidence>
<keyword evidence="3" id="KW-1185">Reference proteome</keyword>
<dbReference type="PANTHER" id="PTHR43215">
    <property type="entry name" value="RADIAL SPOKE HEAD 1 HOMOLOG"/>
    <property type="match status" value="1"/>
</dbReference>
<comment type="caution">
    <text evidence="2">The sequence shown here is derived from an EMBL/GenBank/DDBJ whole genome shotgun (WGS) entry which is preliminary data.</text>
</comment>
<dbReference type="Gene3D" id="2.20.110.10">
    <property type="entry name" value="Histone H3 K4-specific methyltransferase SET7/9 N-terminal domain"/>
    <property type="match status" value="2"/>
</dbReference>
<dbReference type="InterPro" id="IPR003409">
    <property type="entry name" value="MORN"/>
</dbReference>
<dbReference type="GO" id="GO:0009707">
    <property type="term" value="C:chloroplast outer membrane"/>
    <property type="evidence" value="ECO:0007669"/>
    <property type="project" value="TreeGrafter"/>
</dbReference>
<evidence type="ECO:0000313" key="3">
    <source>
        <dbReference type="Proteomes" id="UP001345219"/>
    </source>
</evidence>
<dbReference type="PANTHER" id="PTHR43215:SF15">
    <property type="entry name" value="PROTEIN ACCUMULATION AND REPLICATION OF CHLOROPLASTS 3, CHLOROPLASTIC"/>
    <property type="match status" value="1"/>
</dbReference>
<dbReference type="GO" id="GO:0005829">
    <property type="term" value="C:cytosol"/>
    <property type="evidence" value="ECO:0007669"/>
    <property type="project" value="TreeGrafter"/>
</dbReference>
<protein>
    <recommendedName>
        <fullName evidence="4">Protein ACCUMULATION AND REPLICATION OF CHLOROPLASTS 3</fullName>
    </recommendedName>
</protein>
<gene>
    <name evidence="2" type="ORF">SAY87_018555</name>
</gene>